<sequence length="157" mass="17958">MINNHRKAVFILSPEQTSQPAELLENQVKIFVRQADDDGPQVAFHNEKRMLQLVSHPNVISLIDAFEDARGYQLVVEFCSGGELFDKVSWVSVIDDGNLTEKQAAMLMRQICSPLAYMHKQHVCHRDLKPEHFLLGREGPLNVVPLSLELERVKNWL</sequence>
<evidence type="ECO:0000256" key="2">
    <source>
        <dbReference type="ARBA" id="ARBA00022679"/>
    </source>
</evidence>
<dbReference type="EMBL" id="CAXAMM010000969">
    <property type="protein sequence ID" value="CAK8989776.1"/>
    <property type="molecule type" value="Genomic_DNA"/>
</dbReference>
<dbReference type="InterPro" id="IPR050205">
    <property type="entry name" value="CDPK_Ser/Thr_kinases"/>
</dbReference>
<name>A0ABP0HHQ7_9DINO</name>
<comment type="caution">
    <text evidence="7">The sequence shown here is derived from an EMBL/GenBank/DDBJ whole genome shotgun (WGS) entry which is preliminary data.</text>
</comment>
<dbReference type="EMBL" id="CAXAMM010000958">
    <property type="protein sequence ID" value="CAK8989746.1"/>
    <property type="molecule type" value="Genomic_DNA"/>
</dbReference>
<accession>A0ABP0HHQ7</accession>
<evidence type="ECO:0000256" key="3">
    <source>
        <dbReference type="ARBA" id="ARBA00022741"/>
    </source>
</evidence>
<dbReference type="PROSITE" id="PS50011">
    <property type="entry name" value="PROTEIN_KINASE_DOM"/>
    <property type="match status" value="1"/>
</dbReference>
<evidence type="ECO:0000256" key="4">
    <source>
        <dbReference type="ARBA" id="ARBA00022777"/>
    </source>
</evidence>
<dbReference type="InterPro" id="IPR011009">
    <property type="entry name" value="Kinase-like_dom_sf"/>
</dbReference>
<reference evidence="7 9" key="1">
    <citation type="submission" date="2024-02" db="EMBL/GenBank/DDBJ databases">
        <authorList>
            <person name="Chen Y."/>
            <person name="Shah S."/>
            <person name="Dougan E. K."/>
            <person name="Thang M."/>
            <person name="Chan C."/>
        </authorList>
    </citation>
    <scope>NUCLEOTIDE SEQUENCE [LARGE SCALE GENOMIC DNA]</scope>
</reference>
<dbReference type="GO" id="GO:0016301">
    <property type="term" value="F:kinase activity"/>
    <property type="evidence" value="ECO:0007669"/>
    <property type="project" value="UniProtKB-KW"/>
</dbReference>
<keyword evidence="3" id="KW-0547">Nucleotide-binding</keyword>
<organism evidence="7 9">
    <name type="scientific">Durusdinium trenchii</name>
    <dbReference type="NCBI Taxonomy" id="1381693"/>
    <lineage>
        <taxon>Eukaryota</taxon>
        <taxon>Sar</taxon>
        <taxon>Alveolata</taxon>
        <taxon>Dinophyceae</taxon>
        <taxon>Suessiales</taxon>
        <taxon>Symbiodiniaceae</taxon>
        <taxon>Durusdinium</taxon>
    </lineage>
</organism>
<dbReference type="SUPFAM" id="SSF56112">
    <property type="entry name" value="Protein kinase-like (PK-like)"/>
    <property type="match status" value="1"/>
</dbReference>
<evidence type="ECO:0000256" key="5">
    <source>
        <dbReference type="ARBA" id="ARBA00022840"/>
    </source>
</evidence>
<keyword evidence="9" id="KW-1185">Reference proteome</keyword>
<evidence type="ECO:0000259" key="6">
    <source>
        <dbReference type="PROSITE" id="PS50011"/>
    </source>
</evidence>
<dbReference type="SMART" id="SM00220">
    <property type="entry name" value="S_TKc"/>
    <property type="match status" value="1"/>
</dbReference>
<keyword evidence="2" id="KW-0808">Transferase</keyword>
<keyword evidence="1" id="KW-0723">Serine/threonine-protein kinase</keyword>
<evidence type="ECO:0000313" key="9">
    <source>
        <dbReference type="Proteomes" id="UP001642464"/>
    </source>
</evidence>
<dbReference type="PANTHER" id="PTHR24349">
    <property type="entry name" value="SERINE/THREONINE-PROTEIN KINASE"/>
    <property type="match status" value="1"/>
</dbReference>
<evidence type="ECO:0000313" key="8">
    <source>
        <dbReference type="EMBL" id="CAK8989776.1"/>
    </source>
</evidence>
<dbReference type="Gene3D" id="1.10.510.10">
    <property type="entry name" value="Transferase(Phosphotransferase) domain 1"/>
    <property type="match status" value="1"/>
</dbReference>
<evidence type="ECO:0000313" key="7">
    <source>
        <dbReference type="EMBL" id="CAK8989746.1"/>
    </source>
</evidence>
<feature type="domain" description="Protein kinase" evidence="6">
    <location>
        <begin position="1"/>
        <end position="157"/>
    </location>
</feature>
<gene>
    <name evidence="7" type="ORF">SCF082_LOCUS1946</name>
    <name evidence="8" type="ORF">SCF082_LOCUS1962</name>
</gene>
<proteinExistence type="predicted"/>
<keyword evidence="5" id="KW-0067">ATP-binding</keyword>
<dbReference type="InterPro" id="IPR000719">
    <property type="entry name" value="Prot_kinase_dom"/>
</dbReference>
<keyword evidence="4 7" id="KW-0418">Kinase</keyword>
<protein>
    <submittedName>
        <fullName evidence="7">Calcium-dependent protein kinase 3 (PfCDPK3)</fullName>
    </submittedName>
</protein>
<dbReference type="Pfam" id="PF00069">
    <property type="entry name" value="Pkinase"/>
    <property type="match status" value="1"/>
</dbReference>
<evidence type="ECO:0000256" key="1">
    <source>
        <dbReference type="ARBA" id="ARBA00022527"/>
    </source>
</evidence>
<dbReference type="Proteomes" id="UP001642464">
    <property type="component" value="Unassembled WGS sequence"/>
</dbReference>